<protein>
    <recommendedName>
        <fullName evidence="5">Importin N-terminal domain-containing protein</fullName>
    </recommendedName>
</protein>
<dbReference type="GO" id="GO:0031267">
    <property type="term" value="F:small GTPase binding"/>
    <property type="evidence" value="ECO:0007669"/>
    <property type="project" value="InterPro"/>
</dbReference>
<organism evidence="6 7">
    <name type="scientific">Rubus argutus</name>
    <name type="common">Southern blackberry</name>
    <dbReference type="NCBI Taxonomy" id="59490"/>
    <lineage>
        <taxon>Eukaryota</taxon>
        <taxon>Viridiplantae</taxon>
        <taxon>Streptophyta</taxon>
        <taxon>Embryophyta</taxon>
        <taxon>Tracheophyta</taxon>
        <taxon>Spermatophyta</taxon>
        <taxon>Magnoliopsida</taxon>
        <taxon>eudicotyledons</taxon>
        <taxon>Gunneridae</taxon>
        <taxon>Pentapetalae</taxon>
        <taxon>rosids</taxon>
        <taxon>fabids</taxon>
        <taxon>Rosales</taxon>
        <taxon>Rosaceae</taxon>
        <taxon>Rosoideae</taxon>
        <taxon>Rosoideae incertae sedis</taxon>
        <taxon>Rubus</taxon>
    </lineage>
</organism>
<feature type="compositionally biased region" description="Acidic residues" evidence="4">
    <location>
        <begin position="967"/>
        <end position="1005"/>
    </location>
</feature>
<evidence type="ECO:0000313" key="6">
    <source>
        <dbReference type="EMBL" id="KAK9934066.1"/>
    </source>
</evidence>
<accession>A0AAW1XAV5</accession>
<evidence type="ECO:0000256" key="3">
    <source>
        <dbReference type="ARBA" id="ARBA00023242"/>
    </source>
</evidence>
<feature type="region of interest" description="Disordered" evidence="4">
    <location>
        <begin position="415"/>
        <end position="439"/>
    </location>
</feature>
<dbReference type="PANTHER" id="PTHR10997">
    <property type="entry name" value="IMPORTIN-7, 8, 11"/>
    <property type="match status" value="1"/>
</dbReference>
<keyword evidence="3" id="KW-0539">Nucleus</keyword>
<evidence type="ECO:0000259" key="5">
    <source>
        <dbReference type="PROSITE" id="PS50166"/>
    </source>
</evidence>
<dbReference type="EMBL" id="JBEDUW010000004">
    <property type="protein sequence ID" value="KAK9934066.1"/>
    <property type="molecule type" value="Genomic_DNA"/>
</dbReference>
<dbReference type="InterPro" id="IPR011989">
    <property type="entry name" value="ARM-like"/>
</dbReference>
<dbReference type="GO" id="GO:0006606">
    <property type="term" value="P:protein import into nucleus"/>
    <property type="evidence" value="ECO:0007669"/>
    <property type="project" value="TreeGrafter"/>
</dbReference>
<dbReference type="AlphaFoldDB" id="A0AAW1XAV5"/>
<dbReference type="Pfam" id="PF03810">
    <property type="entry name" value="IBN_N"/>
    <property type="match status" value="1"/>
</dbReference>
<comment type="caution">
    <text evidence="6">The sequence shown here is derived from an EMBL/GenBank/DDBJ whole genome shotgun (WGS) entry which is preliminary data.</text>
</comment>
<comment type="subcellular location">
    <subcellularLocation>
        <location evidence="1">Nucleus</location>
    </subcellularLocation>
</comment>
<dbReference type="GO" id="GO:0005635">
    <property type="term" value="C:nuclear envelope"/>
    <property type="evidence" value="ECO:0007669"/>
    <property type="project" value="TreeGrafter"/>
</dbReference>
<dbReference type="SUPFAM" id="SSF48371">
    <property type="entry name" value="ARM repeat"/>
    <property type="match status" value="1"/>
</dbReference>
<keyword evidence="2" id="KW-0813">Transport</keyword>
<evidence type="ECO:0000256" key="1">
    <source>
        <dbReference type="ARBA" id="ARBA00004123"/>
    </source>
</evidence>
<gene>
    <name evidence="6" type="ORF">M0R45_021226</name>
</gene>
<dbReference type="SMART" id="SM00913">
    <property type="entry name" value="IBN_N"/>
    <property type="match status" value="1"/>
</dbReference>
<name>A0AAW1XAV5_RUBAR</name>
<dbReference type="GO" id="GO:0006611">
    <property type="term" value="P:protein export from nucleus"/>
    <property type="evidence" value="ECO:0007669"/>
    <property type="project" value="TreeGrafter"/>
</dbReference>
<dbReference type="Gene3D" id="1.25.10.10">
    <property type="entry name" value="Leucine-rich Repeat Variant"/>
    <property type="match status" value="1"/>
</dbReference>
<dbReference type="PANTHER" id="PTHR10997:SF29">
    <property type="entry name" value="ARM REPEAT SUPERFAMILY PROTEIN"/>
    <property type="match status" value="1"/>
</dbReference>
<evidence type="ECO:0000256" key="4">
    <source>
        <dbReference type="SAM" id="MobiDB-lite"/>
    </source>
</evidence>
<feature type="region of interest" description="Disordered" evidence="4">
    <location>
        <begin position="965"/>
        <end position="1005"/>
    </location>
</feature>
<evidence type="ECO:0000256" key="2">
    <source>
        <dbReference type="ARBA" id="ARBA00022448"/>
    </source>
</evidence>
<dbReference type="InterPro" id="IPR016024">
    <property type="entry name" value="ARM-type_fold"/>
</dbReference>
<reference evidence="6 7" key="1">
    <citation type="journal article" date="2023" name="G3 (Bethesda)">
        <title>A chromosome-length genome assembly and annotation of blackberry (Rubus argutus, cv. 'Hillquist').</title>
        <authorList>
            <person name="Bruna T."/>
            <person name="Aryal R."/>
            <person name="Dudchenko O."/>
            <person name="Sargent D.J."/>
            <person name="Mead D."/>
            <person name="Buti M."/>
            <person name="Cavallini A."/>
            <person name="Hytonen T."/>
            <person name="Andres J."/>
            <person name="Pham M."/>
            <person name="Weisz D."/>
            <person name="Mascagni F."/>
            <person name="Usai G."/>
            <person name="Natali L."/>
            <person name="Bassil N."/>
            <person name="Fernandez G.E."/>
            <person name="Lomsadze A."/>
            <person name="Armour M."/>
            <person name="Olukolu B."/>
            <person name="Poorten T."/>
            <person name="Britton C."/>
            <person name="Davik J."/>
            <person name="Ashrafi H."/>
            <person name="Aiden E.L."/>
            <person name="Borodovsky M."/>
            <person name="Worthington M."/>
        </authorList>
    </citation>
    <scope>NUCLEOTIDE SEQUENCE [LARGE SCALE GENOMIC DNA]</scope>
    <source>
        <strain evidence="6">PI 553951</strain>
    </source>
</reference>
<dbReference type="InterPro" id="IPR001494">
    <property type="entry name" value="Importin-beta_N"/>
</dbReference>
<dbReference type="Proteomes" id="UP001457282">
    <property type="component" value="Unassembled WGS sequence"/>
</dbReference>
<evidence type="ECO:0000313" key="7">
    <source>
        <dbReference type="Proteomes" id="UP001457282"/>
    </source>
</evidence>
<proteinExistence type="predicted"/>
<dbReference type="GO" id="GO:0005049">
    <property type="term" value="F:nuclear export signal receptor activity"/>
    <property type="evidence" value="ECO:0007669"/>
    <property type="project" value="TreeGrafter"/>
</dbReference>
<feature type="compositionally biased region" description="Basic residues" evidence="4">
    <location>
        <begin position="427"/>
        <end position="439"/>
    </location>
</feature>
<sequence>MEVAAQIGQLLNETLSSDCGSVRTASEALDRFSQLPDFPYYLLSISAGGENQGQKIAAATYLKNFTRKNVEGDVPSSTSKVSKQFKDQLLRALLQSEPAVVKVLVEVFRVVVVAEFVKQNWWPELVPDLRSALENSNLINGANCQWNTINALRVLHALVRPFQYFLEATVSKEPVPPQLELIAKDILVPLLTLFHQIVQQALGTHGSTDVETENLLLIVCKCMYFTVRSHMPSALVPLLPSFCHDLIGILYSLSFDGLVTPENGYLLRLKTGKRSLRIFCTLITRHRKYSDKLMPDMIKCALNIVKYSKNTSKLDFLSERILSLSFDVISHVLETGPGWRLVSPHFSYLLDSAIFPALVMNEKDISEWEEDADEYIRKNLPSDLEEISGWREDLFTARKSAINLLGVISVSKGPQTGTSTNASSASSKRKKGERNKRNNHPSLIGELLVLPFLSKFPIPSDATSPQTKIMNDYFGVLMAYAGLLDFLKEQEPTYAATLVQSRLLPLYKLSVCQPLVATANWVLGELASCLPEGMSADVYSSLLKALAMPNSRDISCYPVRVSAAAAIVALLDNDYPPPEWLPLLQVVIGRIGSNEEENSILFQLLSSVVESGNENVAVHVPYIISSLVVEISKCMPPDLEPWPQMVENGFSALAVMAQTWESDMSEELEENESSENLVSGRATIGRAFSTLLQQAWLSPMHRSEDDTLPPSSCLDSASTLLRSIMLSVTGSNVILELKVPELLLVWADLIADWHAWEESEDMSVFECIKEVVSLHSKFGLKNFIVGQMPSPPAPPVPKHSVIEGIGTFISEATLQYPSATWRACSCIHMLLHVPSYSFETASVKQSLAAAFCQATFSRFREVKSKPGSLWKPLLLAISSCYLCCPEVVESILEKDGDGGFETWVSALGLVSANSFKPGLSTESEIKLIAVALATVVEQLLILGKSSDALLPECFTSLLEASARFNEVEEESDEDGEEDIDDEDDDGEIEEDDEDSDDDEREETEEEFLNRYAEAALALENGSVIEEGDIEDEDQEMDFEKGCLEEFDLQVVVTSLLDRYHPIIIERRAYPPELISRFVKFFPQCRKFFQHYFS</sequence>
<keyword evidence="7" id="KW-1185">Reference proteome</keyword>
<dbReference type="PROSITE" id="PS50166">
    <property type="entry name" value="IMPORTIN_B_NT"/>
    <property type="match status" value="1"/>
</dbReference>
<dbReference type="GO" id="GO:0005829">
    <property type="term" value="C:cytosol"/>
    <property type="evidence" value="ECO:0007669"/>
    <property type="project" value="TreeGrafter"/>
</dbReference>
<feature type="domain" description="Importin N-terminal" evidence="5">
    <location>
        <begin position="25"/>
        <end position="95"/>
    </location>
</feature>